<dbReference type="AlphaFoldDB" id="A0A0W8E9T8"/>
<dbReference type="Gene3D" id="3.40.50.300">
    <property type="entry name" value="P-loop containing nucleotide triphosphate hydrolases"/>
    <property type="match status" value="1"/>
</dbReference>
<feature type="domain" description="AAA+ ATPase" evidence="1">
    <location>
        <begin position="471"/>
        <end position="664"/>
    </location>
</feature>
<evidence type="ECO:0000313" key="2">
    <source>
        <dbReference type="EMBL" id="KUG05353.1"/>
    </source>
</evidence>
<reference evidence="2" key="1">
    <citation type="journal article" date="2015" name="Proc. Natl. Acad. Sci. U.S.A.">
        <title>Networks of energetic and metabolic interactions define dynamics in microbial communities.</title>
        <authorList>
            <person name="Embree M."/>
            <person name="Liu J.K."/>
            <person name="Al-Bassam M.M."/>
            <person name="Zengler K."/>
        </authorList>
    </citation>
    <scope>NUCLEOTIDE SEQUENCE</scope>
</reference>
<dbReference type="SMART" id="SM00382">
    <property type="entry name" value="AAA"/>
    <property type="match status" value="1"/>
</dbReference>
<dbReference type="InterPro" id="IPR027417">
    <property type="entry name" value="P-loop_NTPase"/>
</dbReference>
<accession>A0A0W8E9T8</accession>
<dbReference type="InterPro" id="IPR003593">
    <property type="entry name" value="AAA+_ATPase"/>
</dbReference>
<evidence type="ECO:0000259" key="1">
    <source>
        <dbReference type="SMART" id="SM00382"/>
    </source>
</evidence>
<comment type="caution">
    <text evidence="2">The sequence shown here is derived from an EMBL/GenBank/DDBJ whole genome shotgun (WGS) entry which is preliminary data.</text>
</comment>
<protein>
    <recommendedName>
        <fullName evidence="1">AAA+ ATPase domain-containing protein</fullName>
    </recommendedName>
</protein>
<gene>
    <name evidence="2" type="ORF">ASZ90_017243</name>
</gene>
<name>A0A0W8E9T8_9ZZZZ</name>
<dbReference type="SUPFAM" id="SSF102405">
    <property type="entry name" value="MCP/YpsA-like"/>
    <property type="match status" value="1"/>
</dbReference>
<dbReference type="SUPFAM" id="SSF52540">
    <property type="entry name" value="P-loop containing nucleoside triphosphate hydrolases"/>
    <property type="match status" value="1"/>
</dbReference>
<organism evidence="2">
    <name type="scientific">hydrocarbon metagenome</name>
    <dbReference type="NCBI Taxonomy" id="938273"/>
    <lineage>
        <taxon>unclassified sequences</taxon>
        <taxon>metagenomes</taxon>
        <taxon>ecological metagenomes</taxon>
    </lineage>
</organism>
<proteinExistence type="predicted"/>
<sequence length="933" mass="105209">MKQLIQVCGDPTVDWFRIHNENIIVRGGVYFWQKQQEISRVRMSSRPGGVATILQLLQDMIPADTADIEGLYLDEELLQRPKDDSITTSWTLWKEYANPGLSTSSFRLAEWQEFEPGSWDYEGHRLAGCPNLLVIQDSGLGFRTSRDGWPVALSGMADKLPEHIILRLGQYGDIPENPLLDRLGELGLSARTTIVTSLSDLRSCPVKVGISLSWERMLEEVSAAVRSANCPFWDESSQSLKYKQVIVTIGASGAVLVDNKVNTLIFDCKGQEGDFAAQYPGQMIGYNTCVMGALAAGWTQDPTAPDWARSVYLGIALARLLHIKGFDVVEEGAYKHIQYPCAMLARAYRQWNDGNQQYTDFPTISGIGDLGVFIDNHRLATNPKRLGKWTILENTLLKDLNRRDYLENTRNIEAVGECARNIVVHGPGTALPDIPIETVGSWCSADRQEVEGVRSVNNSMKSYLQLKKPGTPLCVAVFGPPGAGKSFVIKEIAKGLGIDEDAQLTFNLSQFQFSSELQTAFHQIRDLNLKGKTPLVFWDEFDTPCEGQALGWLHYFLAPMQDGEFADQGRTHPLGGGIYVFAGATRYSFEEFRAGNDSEDRNAKKPDFISRLRAYINIRGVNGDPNTVEDRLYMIRRAFILRQYLETAAPQIRSDGQIEIEAGVLDAFLRVSEYLHGARSMDNLVKMSSLYDKRKYELSSLPPDHILKMHVNMEEFNALTRLGHREMLRIGISGHINLDPDQMEKLQQAVQRAIDFIEQQFPERYLTVFSPLAIGSDRLVARELLKKENSRLIAVLPVPQEEYINDFGLTDDYWVDKPGAELRKEFRYWLSERATEVINIPALPSRKEAYLRAGYFIAEHSDVMIVVWDGQGNSESSVTAQIVARAEKIHKPICHIWARNNKLDSSWTNGVDKHGQVRYKRFSCADSTDWMDI</sequence>
<dbReference type="EMBL" id="LNQE01001819">
    <property type="protein sequence ID" value="KUG05353.1"/>
    <property type="molecule type" value="Genomic_DNA"/>
</dbReference>
<dbReference type="Gene3D" id="3.40.50.450">
    <property type="match status" value="1"/>
</dbReference>